<dbReference type="PROSITE" id="PS51257">
    <property type="entry name" value="PROKAR_LIPOPROTEIN"/>
    <property type="match status" value="1"/>
</dbReference>
<name>A0ABT0VNS9_STRGI</name>
<feature type="region of interest" description="Disordered" evidence="1">
    <location>
        <begin position="73"/>
        <end position="97"/>
    </location>
</feature>
<evidence type="ECO:0008006" key="5">
    <source>
        <dbReference type="Google" id="ProtNLM"/>
    </source>
</evidence>
<feature type="region of interest" description="Disordered" evidence="1">
    <location>
        <begin position="135"/>
        <end position="156"/>
    </location>
</feature>
<dbReference type="RefSeq" id="WP_048460285.1">
    <property type="nucleotide sequence ID" value="NZ_JAMQBH010000002.1"/>
</dbReference>
<protein>
    <recommendedName>
        <fullName evidence="5">Lipoprotein</fullName>
    </recommendedName>
</protein>
<feature type="signal peptide" evidence="2">
    <location>
        <begin position="1"/>
        <end position="25"/>
    </location>
</feature>
<proteinExistence type="predicted"/>
<feature type="chain" id="PRO_5047529186" description="Lipoprotein" evidence="2">
    <location>
        <begin position="26"/>
        <end position="180"/>
    </location>
</feature>
<evidence type="ECO:0000256" key="1">
    <source>
        <dbReference type="SAM" id="MobiDB-lite"/>
    </source>
</evidence>
<accession>A0ABT0VNS9</accession>
<evidence type="ECO:0000313" key="4">
    <source>
        <dbReference type="Proteomes" id="UP001523263"/>
    </source>
</evidence>
<feature type="compositionally biased region" description="Low complexity" evidence="1">
    <location>
        <begin position="78"/>
        <end position="88"/>
    </location>
</feature>
<sequence>MGATTRFPRGTRGRRLALAAGFAVAAVTGVTACEGGGLSSAAVALTTDGTVTKELNRQKDKVRWLTCTASLGDRDRSASPASEETAASVDCEGETEGGKEITVTGRVTHAVNNACVRGDITAKVDGRQVFRVEGLGDCDSKSPPRVGEPTRQGPRPTVTVTVTTTVWCDQYPSCRPVEGK</sequence>
<comment type="caution">
    <text evidence="3">The sequence shown here is derived from an EMBL/GenBank/DDBJ whole genome shotgun (WGS) entry which is preliminary data.</text>
</comment>
<evidence type="ECO:0000313" key="3">
    <source>
        <dbReference type="EMBL" id="MCM2513012.1"/>
    </source>
</evidence>
<dbReference type="Proteomes" id="UP001523263">
    <property type="component" value="Unassembled WGS sequence"/>
</dbReference>
<gene>
    <name evidence="3" type="ORF">NC658_07020</name>
</gene>
<keyword evidence="2" id="KW-0732">Signal</keyword>
<dbReference type="EMBL" id="JAMQBH010000002">
    <property type="protein sequence ID" value="MCM2513012.1"/>
    <property type="molecule type" value="Genomic_DNA"/>
</dbReference>
<keyword evidence="4" id="KW-1185">Reference proteome</keyword>
<evidence type="ECO:0000256" key="2">
    <source>
        <dbReference type="SAM" id="SignalP"/>
    </source>
</evidence>
<organism evidence="3 4">
    <name type="scientific">Streptomyces griseoincarnatus</name>
    <dbReference type="NCBI Taxonomy" id="29305"/>
    <lineage>
        <taxon>Bacteria</taxon>
        <taxon>Bacillati</taxon>
        <taxon>Actinomycetota</taxon>
        <taxon>Actinomycetes</taxon>
        <taxon>Kitasatosporales</taxon>
        <taxon>Streptomycetaceae</taxon>
        <taxon>Streptomyces</taxon>
        <taxon>Streptomyces griseoincarnatus group</taxon>
    </lineage>
</organism>
<reference evidence="3 4" key="1">
    <citation type="submission" date="2022-06" db="EMBL/GenBank/DDBJ databases">
        <title>Whole genome sequence of Streptomyces griseoincarnatus RB7AG.</title>
        <authorList>
            <person name="Ray L."/>
            <person name="Behera S."/>
            <person name="Panda A.N."/>
        </authorList>
    </citation>
    <scope>NUCLEOTIDE SEQUENCE [LARGE SCALE GENOMIC DNA]</scope>
    <source>
        <strain evidence="3 4">RB7AG</strain>
    </source>
</reference>